<evidence type="ECO:0000256" key="1">
    <source>
        <dbReference type="SAM" id="Phobius"/>
    </source>
</evidence>
<sequence>MGGEGAFNGLIANFATAVIGVAAEIDAALVAIMVALGVVAPQWQLCVMLILTALMVMVVMRTLGGLFGWVALLFAAVLLLHFILPGLGQ</sequence>
<gene>
    <name evidence="2" type="ORF">Aam_041_063</name>
</gene>
<dbReference type="EMBL" id="BANC01000041">
    <property type="protein sequence ID" value="GAN80296.1"/>
    <property type="molecule type" value="Genomic_DNA"/>
</dbReference>
<keyword evidence="1" id="KW-1133">Transmembrane helix</keyword>
<keyword evidence="1" id="KW-0472">Membrane</keyword>
<keyword evidence="1" id="KW-0812">Transmembrane</keyword>
<keyword evidence="3" id="KW-1185">Reference proteome</keyword>
<organism evidence="2 3">
    <name type="scientific">Acidocella aminolytica 101 = DSM 11237</name>
    <dbReference type="NCBI Taxonomy" id="1120923"/>
    <lineage>
        <taxon>Bacteria</taxon>
        <taxon>Pseudomonadati</taxon>
        <taxon>Pseudomonadota</taxon>
        <taxon>Alphaproteobacteria</taxon>
        <taxon>Acetobacterales</taxon>
        <taxon>Acidocellaceae</taxon>
        <taxon>Acidocella</taxon>
    </lineage>
</organism>
<feature type="transmembrane region" description="Helical" evidence="1">
    <location>
        <begin position="66"/>
        <end position="84"/>
    </location>
</feature>
<reference evidence="2 3" key="1">
    <citation type="submission" date="2012-11" db="EMBL/GenBank/DDBJ databases">
        <title>Whole genome sequence of Acidocella aminolytica 101 = DSM 11237.</title>
        <authorList>
            <person name="Azuma Y."/>
            <person name="Higashiura N."/>
            <person name="Hirakawa H."/>
            <person name="Matsushita K."/>
        </authorList>
    </citation>
    <scope>NUCLEOTIDE SEQUENCE [LARGE SCALE GENOMIC DNA]</scope>
    <source>
        <strain evidence="3">101 / DSM 11237</strain>
    </source>
</reference>
<dbReference type="STRING" id="1120923.SAMN02746095_01644"/>
<name>A0A0D6PFZ4_9PROT</name>
<feature type="transmembrane region" description="Helical" evidence="1">
    <location>
        <begin position="12"/>
        <end position="36"/>
    </location>
</feature>
<proteinExistence type="predicted"/>
<protein>
    <submittedName>
        <fullName evidence="2">Uncharacterized protein</fullName>
    </submittedName>
</protein>
<evidence type="ECO:0000313" key="3">
    <source>
        <dbReference type="Proteomes" id="UP000032668"/>
    </source>
</evidence>
<evidence type="ECO:0000313" key="2">
    <source>
        <dbReference type="EMBL" id="GAN80296.1"/>
    </source>
</evidence>
<comment type="caution">
    <text evidence="2">The sequence shown here is derived from an EMBL/GenBank/DDBJ whole genome shotgun (WGS) entry which is preliminary data.</text>
</comment>
<dbReference type="AlphaFoldDB" id="A0A0D6PFZ4"/>
<accession>A0A0D6PFZ4</accession>
<dbReference type="Proteomes" id="UP000032668">
    <property type="component" value="Unassembled WGS sequence"/>
</dbReference>